<feature type="active site" evidence="1">
    <location>
        <position position="46"/>
    </location>
</feature>
<dbReference type="GO" id="GO:0005737">
    <property type="term" value="C:cytoplasm"/>
    <property type="evidence" value="ECO:0007669"/>
    <property type="project" value="TreeGrafter"/>
</dbReference>
<keyword evidence="3" id="KW-1185">Reference proteome</keyword>
<dbReference type="RefSeq" id="WP_091728501.1">
    <property type="nucleotide sequence ID" value="NZ_FNQE01000010.1"/>
</dbReference>
<accession>A0A1H3NM24</accession>
<protein>
    <submittedName>
        <fullName evidence="2">Phenazine biosynthesis protein PhzF family</fullName>
    </submittedName>
</protein>
<dbReference type="SUPFAM" id="SSF54506">
    <property type="entry name" value="Diaminopimelate epimerase-like"/>
    <property type="match status" value="1"/>
</dbReference>
<dbReference type="GO" id="GO:0016853">
    <property type="term" value="F:isomerase activity"/>
    <property type="evidence" value="ECO:0007669"/>
    <property type="project" value="TreeGrafter"/>
</dbReference>
<dbReference type="Proteomes" id="UP000198625">
    <property type="component" value="Unassembled WGS sequence"/>
</dbReference>
<evidence type="ECO:0000313" key="3">
    <source>
        <dbReference type="Proteomes" id="UP000198625"/>
    </source>
</evidence>
<dbReference type="STRING" id="415015.SAMN05660462_01169"/>
<gene>
    <name evidence="2" type="ORF">SAMN05660462_01169</name>
</gene>
<evidence type="ECO:0000313" key="2">
    <source>
        <dbReference type="EMBL" id="SDY89259.1"/>
    </source>
</evidence>
<dbReference type="Pfam" id="PF02567">
    <property type="entry name" value="PhzC-PhzF"/>
    <property type="match status" value="1"/>
</dbReference>
<proteinExistence type="predicted"/>
<dbReference type="OrthoDB" id="9788221at2"/>
<dbReference type="PIRSF" id="PIRSF016184">
    <property type="entry name" value="PhzC_PhzF"/>
    <property type="match status" value="1"/>
</dbReference>
<dbReference type="Gene3D" id="3.10.310.10">
    <property type="entry name" value="Diaminopimelate Epimerase, Chain A, domain 1"/>
    <property type="match status" value="2"/>
</dbReference>
<name>A0A1H3NM24_9FIRM</name>
<organism evidence="2 3">
    <name type="scientific">Proteiniborus ethanoligenes</name>
    <dbReference type="NCBI Taxonomy" id="415015"/>
    <lineage>
        <taxon>Bacteria</taxon>
        <taxon>Bacillati</taxon>
        <taxon>Bacillota</taxon>
        <taxon>Clostridia</taxon>
        <taxon>Eubacteriales</taxon>
        <taxon>Proteiniborus</taxon>
    </lineage>
</organism>
<dbReference type="AlphaFoldDB" id="A0A1H3NM24"/>
<dbReference type="EMBL" id="FNQE01000010">
    <property type="protein sequence ID" value="SDY89259.1"/>
    <property type="molecule type" value="Genomic_DNA"/>
</dbReference>
<dbReference type="PANTHER" id="PTHR13774">
    <property type="entry name" value="PHENAZINE BIOSYNTHESIS PROTEIN"/>
    <property type="match status" value="1"/>
</dbReference>
<dbReference type="InterPro" id="IPR003719">
    <property type="entry name" value="Phenazine_PhzF-like"/>
</dbReference>
<reference evidence="2 3" key="1">
    <citation type="submission" date="2016-10" db="EMBL/GenBank/DDBJ databases">
        <authorList>
            <person name="de Groot N.N."/>
        </authorList>
    </citation>
    <scope>NUCLEOTIDE SEQUENCE [LARGE SCALE GENOMIC DNA]</scope>
    <source>
        <strain evidence="2 3">DSM 21650</strain>
    </source>
</reference>
<dbReference type="NCBIfam" id="TIGR00654">
    <property type="entry name" value="PhzF_family"/>
    <property type="match status" value="1"/>
</dbReference>
<sequence length="300" mass="33501">METIIYQVDAFTDKLFGGNPAGVVPDAKGLTEQDMQKIANEMNISETAFITKIDKDCFEVRFFTPKCEVDLCGHATIASFYALGEKGYIRSEGREKVTITQRTKAGLLPVELYFKNDKIEKVLMHQKSPKSFGIINELEEITEILGIEKEQLGLEDMDLKPEIISTGLKDIIVPVKSEETLKNLKVNFEKMEGLCISKDTIGFHVFTLNKSNQLIYCRNFSPLVGIYEEAATGTANGALMHYLKKHNILKTDAIVVKQGQYMDRPSEILCEIREAAAGEVILIGGKAIIVMEGIIKTHCK</sequence>
<evidence type="ECO:0000256" key="1">
    <source>
        <dbReference type="PIRSR" id="PIRSR016184-1"/>
    </source>
</evidence>